<sequence>MIPHPRDHAPNEDPRPLTSEQWADERAAAYRSARSLGVVGAILVGVLSAVLVVSVVVGLASSMPRSVLIERGPTVLGVALAALALAGLAVAARRRGRR</sequence>
<keyword evidence="2" id="KW-1133">Transmembrane helix</keyword>
<dbReference type="Proteomes" id="UP000577956">
    <property type="component" value="Unassembled WGS sequence"/>
</dbReference>
<feature type="transmembrane region" description="Helical" evidence="2">
    <location>
        <begin position="36"/>
        <end position="60"/>
    </location>
</feature>
<name>A0A7Y9K0Z4_9CELL</name>
<dbReference type="Proteomes" id="UP000618382">
    <property type="component" value="Unassembled WGS sequence"/>
</dbReference>
<keyword evidence="2" id="KW-0812">Transmembrane</keyword>
<evidence type="ECO:0000256" key="1">
    <source>
        <dbReference type="SAM" id="MobiDB-lite"/>
    </source>
</evidence>
<evidence type="ECO:0000313" key="6">
    <source>
        <dbReference type="Proteomes" id="UP000618382"/>
    </source>
</evidence>
<reference evidence="4 5" key="1">
    <citation type="submission" date="2020-07" db="EMBL/GenBank/DDBJ databases">
        <title>Sequencing the genomes of 1000 actinobacteria strains.</title>
        <authorList>
            <person name="Klenk H.-P."/>
        </authorList>
    </citation>
    <scope>NUCLEOTIDE SEQUENCE [LARGE SCALE GENOMIC DNA]</scope>
    <source>
        <strain evidence="4 5">DSM 24482</strain>
    </source>
</reference>
<keyword evidence="6" id="KW-1185">Reference proteome</keyword>
<reference evidence="3 6" key="2">
    <citation type="submission" date="2021-01" db="EMBL/GenBank/DDBJ databases">
        <title>Whole genome shotgun sequence of Cellulomonas oligotrophica NBRC 109435.</title>
        <authorList>
            <person name="Komaki H."/>
            <person name="Tamura T."/>
        </authorList>
    </citation>
    <scope>NUCLEOTIDE SEQUENCE [LARGE SCALE GENOMIC DNA]</scope>
    <source>
        <strain evidence="3 6">NBRC 109435</strain>
    </source>
</reference>
<evidence type="ECO:0000256" key="2">
    <source>
        <dbReference type="SAM" id="Phobius"/>
    </source>
</evidence>
<feature type="region of interest" description="Disordered" evidence="1">
    <location>
        <begin position="1"/>
        <end position="20"/>
    </location>
</feature>
<evidence type="ECO:0000313" key="3">
    <source>
        <dbReference type="EMBL" id="GIG32995.1"/>
    </source>
</evidence>
<dbReference type="EMBL" id="BONN01000005">
    <property type="protein sequence ID" value="GIG32995.1"/>
    <property type="molecule type" value="Genomic_DNA"/>
</dbReference>
<dbReference type="RefSeq" id="WP_140460121.1">
    <property type="nucleotide sequence ID" value="NZ_BAABFI010000010.1"/>
</dbReference>
<evidence type="ECO:0000313" key="4">
    <source>
        <dbReference type="EMBL" id="NYD87800.1"/>
    </source>
</evidence>
<feature type="compositionally biased region" description="Basic and acidic residues" evidence="1">
    <location>
        <begin position="1"/>
        <end position="15"/>
    </location>
</feature>
<gene>
    <name evidence="4" type="ORF">BKA21_003349</name>
    <name evidence="3" type="ORF">Col01nite_21540</name>
</gene>
<evidence type="ECO:0000313" key="5">
    <source>
        <dbReference type="Proteomes" id="UP000577956"/>
    </source>
</evidence>
<dbReference type="EMBL" id="JACCBK010000001">
    <property type="protein sequence ID" value="NYD87800.1"/>
    <property type="molecule type" value="Genomic_DNA"/>
</dbReference>
<dbReference type="AlphaFoldDB" id="A0A7Y9K0Z4"/>
<comment type="caution">
    <text evidence="4">The sequence shown here is derived from an EMBL/GenBank/DDBJ whole genome shotgun (WGS) entry which is preliminary data.</text>
</comment>
<organism evidence="4 5">
    <name type="scientific">Cellulomonas oligotrophica</name>
    <dbReference type="NCBI Taxonomy" id="931536"/>
    <lineage>
        <taxon>Bacteria</taxon>
        <taxon>Bacillati</taxon>
        <taxon>Actinomycetota</taxon>
        <taxon>Actinomycetes</taxon>
        <taxon>Micrococcales</taxon>
        <taxon>Cellulomonadaceae</taxon>
        <taxon>Cellulomonas</taxon>
    </lineage>
</organism>
<proteinExistence type="predicted"/>
<keyword evidence="2" id="KW-0472">Membrane</keyword>
<protein>
    <submittedName>
        <fullName evidence="4">Uncharacterized protein</fullName>
    </submittedName>
</protein>
<feature type="transmembrane region" description="Helical" evidence="2">
    <location>
        <begin position="72"/>
        <end position="92"/>
    </location>
</feature>
<accession>A0A7Y9K0Z4</accession>